<dbReference type="STRING" id="1675527.AIOL_001485"/>
<dbReference type="Gene3D" id="1.10.760.10">
    <property type="entry name" value="Cytochrome c-like domain"/>
    <property type="match status" value="1"/>
</dbReference>
<feature type="domain" description="Cytochrome c" evidence="5">
    <location>
        <begin position="137"/>
        <end position="235"/>
    </location>
</feature>
<dbReference type="SUPFAM" id="SSF46626">
    <property type="entry name" value="Cytochrome c"/>
    <property type="match status" value="1"/>
</dbReference>
<dbReference type="PATRIC" id="fig|1675527.3.peg.1573"/>
<dbReference type="GO" id="GO:0046872">
    <property type="term" value="F:metal ion binding"/>
    <property type="evidence" value="ECO:0007669"/>
    <property type="project" value="UniProtKB-KW"/>
</dbReference>
<evidence type="ECO:0000256" key="1">
    <source>
        <dbReference type="ARBA" id="ARBA00022617"/>
    </source>
</evidence>
<accession>A0A0J9E0S1</accession>
<dbReference type="RefSeq" id="WP_049642408.1">
    <property type="nucleotide sequence ID" value="NZ_LFTY01000002.1"/>
</dbReference>
<dbReference type="InterPro" id="IPR036909">
    <property type="entry name" value="Cyt_c-like_dom_sf"/>
</dbReference>
<dbReference type="PROSITE" id="PS51007">
    <property type="entry name" value="CYTC"/>
    <property type="match status" value="1"/>
</dbReference>
<proteinExistence type="predicted"/>
<organism evidence="6 7">
    <name type="scientific">Candidatus Rhodobacter oscarellae</name>
    <dbReference type="NCBI Taxonomy" id="1675527"/>
    <lineage>
        <taxon>Bacteria</taxon>
        <taxon>Pseudomonadati</taxon>
        <taxon>Pseudomonadota</taxon>
        <taxon>Alphaproteobacteria</taxon>
        <taxon>Rhodobacterales</taxon>
        <taxon>Rhodobacter group</taxon>
        <taxon>Rhodobacter</taxon>
    </lineage>
</organism>
<keyword evidence="3 4" id="KW-0408">Iron</keyword>
<keyword evidence="1 4" id="KW-0349">Heme</keyword>
<dbReference type="OrthoDB" id="7365807at2"/>
<evidence type="ECO:0000256" key="2">
    <source>
        <dbReference type="ARBA" id="ARBA00022723"/>
    </source>
</evidence>
<comment type="caution">
    <text evidence="6">The sequence shown here is derived from an EMBL/GenBank/DDBJ whole genome shotgun (WGS) entry which is preliminary data.</text>
</comment>
<dbReference type="EMBL" id="LFTY01000002">
    <property type="protein sequence ID" value="KMW56531.1"/>
    <property type="molecule type" value="Genomic_DNA"/>
</dbReference>
<evidence type="ECO:0000256" key="4">
    <source>
        <dbReference type="PROSITE-ProRule" id="PRU00433"/>
    </source>
</evidence>
<keyword evidence="2 4" id="KW-0479">Metal-binding</keyword>
<evidence type="ECO:0000313" key="6">
    <source>
        <dbReference type="EMBL" id="KMW56531.1"/>
    </source>
</evidence>
<gene>
    <name evidence="6" type="ORF">AIOL_001485</name>
</gene>
<evidence type="ECO:0000256" key="3">
    <source>
        <dbReference type="ARBA" id="ARBA00023004"/>
    </source>
</evidence>
<name>A0A0J9E0S1_9RHOB</name>
<dbReference type="Proteomes" id="UP000037178">
    <property type="component" value="Unassembled WGS sequence"/>
</dbReference>
<dbReference type="InterPro" id="IPR009056">
    <property type="entry name" value="Cyt_c-like_dom"/>
</dbReference>
<evidence type="ECO:0000259" key="5">
    <source>
        <dbReference type="PROSITE" id="PS51007"/>
    </source>
</evidence>
<keyword evidence="7" id="KW-1185">Reference proteome</keyword>
<reference evidence="6 7" key="1">
    <citation type="submission" date="2015-06" db="EMBL/GenBank/DDBJ databases">
        <title>Draft genome sequence of an Alphaproteobacteria species associated to the Mediterranean sponge Oscarella lobularis.</title>
        <authorList>
            <person name="Jourda C."/>
            <person name="Santini S."/>
            <person name="Claverie J.-M."/>
        </authorList>
    </citation>
    <scope>NUCLEOTIDE SEQUENCE [LARGE SCALE GENOMIC DNA]</scope>
    <source>
        <strain evidence="6">IGS</strain>
    </source>
</reference>
<dbReference type="GO" id="GO:0009055">
    <property type="term" value="F:electron transfer activity"/>
    <property type="evidence" value="ECO:0007669"/>
    <property type="project" value="InterPro"/>
</dbReference>
<evidence type="ECO:0000313" key="7">
    <source>
        <dbReference type="Proteomes" id="UP000037178"/>
    </source>
</evidence>
<sequence>MRYLVLLVLLGLPIGVAAQQERLVRLYAPEALVETGLMKHILPRFSLKTQVKVALAETPAAADMVLGAQGRAIFEGAGQAWHMQIVAQDHKPTARLADWLTSDVGRRTIFGFAPDGVALFAPPAAKAVVAVEVEMDGDAQLGHKVSRVKCARCHAVDEASRMGTIGSTPSFFILRAFEDWDARFSGFYLLKPHPAFTQVEDVTDPFPEDRPSPIVPIEVTLDELEAILAYVQALAPADLGAPLQTE</sequence>
<dbReference type="GO" id="GO:0020037">
    <property type="term" value="F:heme binding"/>
    <property type="evidence" value="ECO:0007669"/>
    <property type="project" value="InterPro"/>
</dbReference>
<dbReference type="AlphaFoldDB" id="A0A0J9E0S1"/>
<protein>
    <recommendedName>
        <fullName evidence="5">Cytochrome c domain-containing protein</fullName>
    </recommendedName>
</protein>